<feature type="region of interest" description="Disordered" evidence="8">
    <location>
        <begin position="103"/>
        <end position="161"/>
    </location>
</feature>
<evidence type="ECO:0000256" key="7">
    <source>
        <dbReference type="RuleBase" id="RU368100"/>
    </source>
</evidence>
<dbReference type="Pfam" id="PF02290">
    <property type="entry name" value="SRP14"/>
    <property type="match status" value="1"/>
</dbReference>
<dbReference type="AlphaFoldDB" id="A0A0C9XT11"/>
<evidence type="ECO:0000256" key="5">
    <source>
        <dbReference type="ARBA" id="ARBA00023135"/>
    </source>
</evidence>
<dbReference type="GO" id="GO:0030942">
    <property type="term" value="F:endoplasmic reticulum signal peptide binding"/>
    <property type="evidence" value="ECO:0007669"/>
    <property type="project" value="UniProtKB-UniRule"/>
</dbReference>
<dbReference type="Gene3D" id="3.30.720.10">
    <property type="entry name" value="Signal recognition particle alu RNA binding heterodimer, srp9/1"/>
    <property type="match status" value="1"/>
</dbReference>
<dbReference type="OrthoDB" id="19209at2759"/>
<comment type="similarity">
    <text evidence="2 7">Belongs to the SRP14 family.</text>
</comment>
<feature type="compositionally biased region" description="Basic residues" evidence="8">
    <location>
        <begin position="123"/>
        <end position="136"/>
    </location>
</feature>
<dbReference type="GO" id="GO:0005786">
    <property type="term" value="C:signal recognition particle, endoplasmic reticulum targeting"/>
    <property type="evidence" value="ECO:0007669"/>
    <property type="project" value="UniProtKB-UniRule"/>
</dbReference>
<dbReference type="EMBL" id="KN838565">
    <property type="protein sequence ID" value="KIK04869.1"/>
    <property type="molecule type" value="Genomic_DNA"/>
</dbReference>
<organism evidence="9 10">
    <name type="scientific">Laccaria amethystina LaAM-08-1</name>
    <dbReference type="NCBI Taxonomy" id="1095629"/>
    <lineage>
        <taxon>Eukaryota</taxon>
        <taxon>Fungi</taxon>
        <taxon>Dikarya</taxon>
        <taxon>Basidiomycota</taxon>
        <taxon>Agaricomycotina</taxon>
        <taxon>Agaricomycetes</taxon>
        <taxon>Agaricomycetidae</taxon>
        <taxon>Agaricales</taxon>
        <taxon>Agaricineae</taxon>
        <taxon>Hydnangiaceae</taxon>
        <taxon>Laccaria</taxon>
    </lineage>
</organism>
<dbReference type="HOGENOM" id="CLU_094309_0_1_1"/>
<evidence type="ECO:0000256" key="4">
    <source>
        <dbReference type="ARBA" id="ARBA00022884"/>
    </source>
</evidence>
<keyword evidence="4 7" id="KW-0694">RNA-binding</keyword>
<feature type="compositionally biased region" description="Basic and acidic residues" evidence="8">
    <location>
        <begin position="149"/>
        <end position="161"/>
    </location>
</feature>
<protein>
    <recommendedName>
        <fullName evidence="7">Signal recognition particle subunit SRP14</fullName>
    </recommendedName>
    <alternativeName>
        <fullName evidence="7">Signal recognition particle 14 kDa protein</fullName>
    </alternativeName>
</protein>
<evidence type="ECO:0000256" key="1">
    <source>
        <dbReference type="ARBA" id="ARBA00004496"/>
    </source>
</evidence>
<name>A0A0C9XT11_9AGAR</name>
<dbReference type="Proteomes" id="UP000054477">
    <property type="component" value="Unassembled WGS sequence"/>
</dbReference>
<reference evidence="9 10" key="1">
    <citation type="submission" date="2014-04" db="EMBL/GenBank/DDBJ databases">
        <authorList>
            <consortium name="DOE Joint Genome Institute"/>
            <person name="Kuo A."/>
            <person name="Kohler A."/>
            <person name="Nagy L.G."/>
            <person name="Floudas D."/>
            <person name="Copeland A."/>
            <person name="Barry K.W."/>
            <person name="Cichocki N."/>
            <person name="Veneault-Fourrey C."/>
            <person name="LaButti K."/>
            <person name="Lindquist E.A."/>
            <person name="Lipzen A."/>
            <person name="Lundell T."/>
            <person name="Morin E."/>
            <person name="Murat C."/>
            <person name="Sun H."/>
            <person name="Tunlid A."/>
            <person name="Henrissat B."/>
            <person name="Grigoriev I.V."/>
            <person name="Hibbett D.S."/>
            <person name="Martin F."/>
            <person name="Nordberg H.P."/>
            <person name="Cantor M.N."/>
            <person name="Hua S.X."/>
        </authorList>
    </citation>
    <scope>NUCLEOTIDE SEQUENCE [LARGE SCALE GENOMIC DNA]</scope>
    <source>
        <strain evidence="9 10">LaAM-08-1</strain>
    </source>
</reference>
<accession>A0A0C9XT11</accession>
<dbReference type="SUPFAM" id="SSF54762">
    <property type="entry name" value="Signal recognition particle alu RNA binding heterodimer, SRP9/14"/>
    <property type="match status" value="1"/>
</dbReference>
<dbReference type="GO" id="GO:0006614">
    <property type="term" value="P:SRP-dependent cotranslational protein targeting to membrane"/>
    <property type="evidence" value="ECO:0007669"/>
    <property type="project" value="UniProtKB-UniRule"/>
</dbReference>
<evidence type="ECO:0000256" key="2">
    <source>
        <dbReference type="ARBA" id="ARBA00010349"/>
    </source>
</evidence>
<dbReference type="PANTHER" id="PTHR12013">
    <property type="entry name" value="SIGNAL RECOGNITION PARTICLE 14 KD PROTEIN"/>
    <property type="match status" value="1"/>
</dbReference>
<gene>
    <name evidence="9" type="ORF">K443DRAFT_675513</name>
</gene>
<comment type="function">
    <text evidence="7">Component of the signal recognition particle (SRP) complex, a ribonucleoprotein complex that mediates the cotranslational targeting of secretory and membrane proteins to the endoplasmic reticulum (ER).</text>
</comment>
<keyword evidence="3 7" id="KW-0963">Cytoplasm</keyword>
<evidence type="ECO:0000313" key="10">
    <source>
        <dbReference type="Proteomes" id="UP000054477"/>
    </source>
</evidence>
<keyword evidence="5 7" id="KW-0733">Signal recognition particle</keyword>
<keyword evidence="10" id="KW-1185">Reference proteome</keyword>
<comment type="subcellular location">
    <subcellularLocation>
        <location evidence="1 7">Cytoplasm</location>
    </subcellularLocation>
</comment>
<comment type="subunit">
    <text evidence="7">Component of a fungal signal recognition particle (SRP) complex that consists of a 7SL RNA molecule (scR1) and at least six protein subunits: SRP72, SRP68, SRP54, SEC65, SRP21 and SRP14.</text>
</comment>
<reference evidence="10" key="2">
    <citation type="submission" date="2015-01" db="EMBL/GenBank/DDBJ databases">
        <title>Evolutionary Origins and Diversification of the Mycorrhizal Mutualists.</title>
        <authorList>
            <consortium name="DOE Joint Genome Institute"/>
            <consortium name="Mycorrhizal Genomics Consortium"/>
            <person name="Kohler A."/>
            <person name="Kuo A."/>
            <person name="Nagy L.G."/>
            <person name="Floudas D."/>
            <person name="Copeland A."/>
            <person name="Barry K.W."/>
            <person name="Cichocki N."/>
            <person name="Veneault-Fourrey C."/>
            <person name="LaButti K."/>
            <person name="Lindquist E.A."/>
            <person name="Lipzen A."/>
            <person name="Lundell T."/>
            <person name="Morin E."/>
            <person name="Murat C."/>
            <person name="Riley R."/>
            <person name="Ohm R."/>
            <person name="Sun H."/>
            <person name="Tunlid A."/>
            <person name="Henrissat B."/>
            <person name="Grigoriev I.V."/>
            <person name="Hibbett D.S."/>
            <person name="Martin F."/>
        </authorList>
    </citation>
    <scope>NUCLEOTIDE SEQUENCE [LARGE SCALE GENOMIC DNA]</scope>
    <source>
        <strain evidence="10">LaAM-08-1</strain>
    </source>
</reference>
<sequence length="161" mass="18383">MVVDNDVFLKHLSELFEASKEHGSIWLTHKRTVTHDTTTNDNGEYPLLLRANHGGAKESKISTIISPAALPAFHAHYAALLKTHLTPLLRKRDKKREKIKSELAAKRKKRMTEPIVVEGPKRGNGRRKRQRLVKAVKKQEASQRAAAARAEEEEKRKRERV</sequence>
<evidence type="ECO:0000256" key="8">
    <source>
        <dbReference type="SAM" id="MobiDB-lite"/>
    </source>
</evidence>
<dbReference type="InterPro" id="IPR009018">
    <property type="entry name" value="Signal_recog_particle_SRP9/14"/>
</dbReference>
<evidence type="ECO:0000313" key="9">
    <source>
        <dbReference type="EMBL" id="KIK04869.1"/>
    </source>
</evidence>
<dbReference type="InterPro" id="IPR003210">
    <property type="entry name" value="Signal_recog_particle_SRP14"/>
</dbReference>
<keyword evidence="6 7" id="KW-0687">Ribonucleoprotein</keyword>
<proteinExistence type="inferred from homology"/>
<dbReference type="STRING" id="1095629.A0A0C9XT11"/>
<dbReference type="GO" id="GO:0008312">
    <property type="term" value="F:7S RNA binding"/>
    <property type="evidence" value="ECO:0007669"/>
    <property type="project" value="UniProtKB-UniRule"/>
</dbReference>
<evidence type="ECO:0000256" key="3">
    <source>
        <dbReference type="ARBA" id="ARBA00022490"/>
    </source>
</evidence>
<evidence type="ECO:0000256" key="6">
    <source>
        <dbReference type="ARBA" id="ARBA00023274"/>
    </source>
</evidence>